<gene>
    <name evidence="2" type="ORF">PW52_00360</name>
</gene>
<dbReference type="EMBL" id="JTDW01000001">
    <property type="protein sequence ID" value="KJD36949.1"/>
    <property type="molecule type" value="Genomic_DNA"/>
</dbReference>
<comment type="caution">
    <text evidence="2">The sequence shown here is derived from an EMBL/GenBank/DDBJ whole genome shotgun (WGS) entry which is preliminary data.</text>
</comment>
<dbReference type="PROSITE" id="PS50801">
    <property type="entry name" value="STAS"/>
    <property type="match status" value="1"/>
</dbReference>
<organism evidence="2 3">
    <name type="scientific">Neotamlana sedimentorum</name>
    <dbReference type="NCBI Taxonomy" id="1435349"/>
    <lineage>
        <taxon>Bacteria</taxon>
        <taxon>Pseudomonadati</taxon>
        <taxon>Bacteroidota</taxon>
        <taxon>Flavobacteriia</taxon>
        <taxon>Flavobacteriales</taxon>
        <taxon>Flavobacteriaceae</taxon>
        <taxon>Neotamlana</taxon>
    </lineage>
</organism>
<accession>A0A0D7WD00</accession>
<dbReference type="OrthoDB" id="1163458at2"/>
<dbReference type="InterPro" id="IPR036513">
    <property type="entry name" value="STAS_dom_sf"/>
</dbReference>
<dbReference type="RefSeq" id="WP_044630944.1">
    <property type="nucleotide sequence ID" value="NZ_JTDW01000001.1"/>
</dbReference>
<protein>
    <recommendedName>
        <fullName evidence="1">STAS domain-containing protein</fullName>
    </recommendedName>
</protein>
<dbReference type="Proteomes" id="UP000032578">
    <property type="component" value="Unassembled WGS sequence"/>
</dbReference>
<reference evidence="2 3" key="1">
    <citation type="submission" date="2014-11" db="EMBL/GenBank/DDBJ databases">
        <title>Tamlana sedimentorum sp. nov., isolated from shallow sand sediments of the Sea of Japan.</title>
        <authorList>
            <person name="Romanenko L.A."/>
        </authorList>
    </citation>
    <scope>NUCLEOTIDE SEQUENCE [LARGE SCALE GENOMIC DNA]</scope>
    <source>
        <strain evidence="2 3">JCM 19808</strain>
    </source>
</reference>
<evidence type="ECO:0000259" key="1">
    <source>
        <dbReference type="PROSITE" id="PS50801"/>
    </source>
</evidence>
<dbReference type="PATRIC" id="fig|1435349.4.peg.73"/>
<proteinExistence type="predicted"/>
<sequence>MEFKISGYNNFYKVKGQLTKKNAYTFKSEFKTIFANLESLTISIEDVERIDKYGVAAISQLHFDAIKQNKKLSIIGYGCKDLYEHFSSNSAA</sequence>
<dbReference type="AlphaFoldDB" id="A0A0D7WD00"/>
<dbReference type="STRING" id="1435349.PW52_00360"/>
<dbReference type="InterPro" id="IPR002645">
    <property type="entry name" value="STAS_dom"/>
</dbReference>
<dbReference type="SUPFAM" id="SSF52091">
    <property type="entry name" value="SpoIIaa-like"/>
    <property type="match status" value="1"/>
</dbReference>
<feature type="domain" description="STAS" evidence="1">
    <location>
        <begin position="12"/>
        <end position="76"/>
    </location>
</feature>
<evidence type="ECO:0000313" key="3">
    <source>
        <dbReference type="Proteomes" id="UP000032578"/>
    </source>
</evidence>
<name>A0A0D7WD00_9FLAO</name>
<keyword evidence="3" id="KW-1185">Reference proteome</keyword>
<dbReference type="Gene3D" id="3.30.750.24">
    <property type="entry name" value="STAS domain"/>
    <property type="match status" value="1"/>
</dbReference>
<evidence type="ECO:0000313" key="2">
    <source>
        <dbReference type="EMBL" id="KJD36949.1"/>
    </source>
</evidence>